<evidence type="ECO:0000256" key="3">
    <source>
        <dbReference type="ARBA" id="ARBA00023235"/>
    </source>
</evidence>
<accession>A0A1I2HT33</accession>
<feature type="chain" id="PRO_5011332887" description="Peptidyl-prolyl cis-trans isomerase" evidence="4">
    <location>
        <begin position="20"/>
        <end position="191"/>
    </location>
</feature>
<comment type="function">
    <text evidence="4">PPIases accelerate the folding of proteins. It catalyzes the cis-trans isomerization of proline imidic peptide bonds in oligopeptides.</text>
</comment>
<evidence type="ECO:0000313" key="6">
    <source>
        <dbReference type="EMBL" id="SFF31571.1"/>
    </source>
</evidence>
<dbReference type="Proteomes" id="UP000199771">
    <property type="component" value="Unassembled WGS sequence"/>
</dbReference>
<protein>
    <recommendedName>
        <fullName evidence="4">Peptidyl-prolyl cis-trans isomerase</fullName>
        <shortName evidence="4">PPIase</shortName>
        <ecNumber evidence="4">5.2.1.8</ecNumber>
    </recommendedName>
</protein>
<dbReference type="PROSITE" id="PS50072">
    <property type="entry name" value="CSA_PPIASE_2"/>
    <property type="match status" value="1"/>
</dbReference>
<dbReference type="AlphaFoldDB" id="A0A1I2HT33"/>
<gene>
    <name evidence="6" type="ORF">SAMN04488120_102112</name>
</gene>
<feature type="domain" description="PPIase cyclophilin-type" evidence="5">
    <location>
        <begin position="28"/>
        <end position="184"/>
    </location>
</feature>
<dbReference type="GO" id="GO:0003755">
    <property type="term" value="F:peptidyl-prolyl cis-trans isomerase activity"/>
    <property type="evidence" value="ECO:0007669"/>
    <property type="project" value="UniProtKB-UniRule"/>
</dbReference>
<evidence type="ECO:0000256" key="2">
    <source>
        <dbReference type="ARBA" id="ARBA00023110"/>
    </source>
</evidence>
<proteinExistence type="inferred from homology"/>
<feature type="signal peptide" evidence="4">
    <location>
        <begin position="1"/>
        <end position="19"/>
    </location>
</feature>
<dbReference type="PRINTS" id="PR00153">
    <property type="entry name" value="CSAPPISMRASE"/>
</dbReference>
<dbReference type="InterPro" id="IPR029000">
    <property type="entry name" value="Cyclophilin-like_dom_sf"/>
</dbReference>
<keyword evidence="3 4" id="KW-0413">Isomerase</keyword>
<dbReference type="CDD" id="cd01920">
    <property type="entry name" value="cyclophilin_EcCYP_like"/>
    <property type="match status" value="1"/>
</dbReference>
<evidence type="ECO:0000256" key="4">
    <source>
        <dbReference type="RuleBase" id="RU363019"/>
    </source>
</evidence>
<dbReference type="OrthoDB" id="9807797at2"/>
<evidence type="ECO:0000313" key="7">
    <source>
        <dbReference type="Proteomes" id="UP000199771"/>
    </source>
</evidence>
<evidence type="ECO:0000259" key="5">
    <source>
        <dbReference type="PROSITE" id="PS50072"/>
    </source>
</evidence>
<dbReference type="InterPro" id="IPR044665">
    <property type="entry name" value="E_coli_cyclophilin_A-like"/>
</dbReference>
<dbReference type="GO" id="GO:0006457">
    <property type="term" value="P:protein folding"/>
    <property type="evidence" value="ECO:0007669"/>
    <property type="project" value="InterPro"/>
</dbReference>
<dbReference type="Pfam" id="PF00160">
    <property type="entry name" value="Pro_isomerase"/>
    <property type="match status" value="1"/>
</dbReference>
<dbReference type="EMBL" id="FOOC01000002">
    <property type="protein sequence ID" value="SFF31571.1"/>
    <property type="molecule type" value="Genomic_DNA"/>
</dbReference>
<name>A0A1I2HT33_9GAMM</name>
<evidence type="ECO:0000256" key="1">
    <source>
        <dbReference type="ARBA" id="ARBA00007365"/>
    </source>
</evidence>
<dbReference type="Gene3D" id="2.40.100.10">
    <property type="entry name" value="Cyclophilin-like"/>
    <property type="match status" value="1"/>
</dbReference>
<comment type="similarity">
    <text evidence="1 4">Belongs to the cyclophilin-type PPIase family.</text>
</comment>
<keyword evidence="4" id="KW-0732">Signal</keyword>
<reference evidence="6 7" key="1">
    <citation type="submission" date="2016-10" db="EMBL/GenBank/DDBJ databases">
        <authorList>
            <person name="de Groot N.N."/>
        </authorList>
    </citation>
    <scope>NUCLEOTIDE SEQUENCE [LARGE SCALE GENOMIC DNA]</scope>
    <source>
        <strain evidence="6 7">DSM 23609</strain>
    </source>
</reference>
<dbReference type="EC" id="5.2.1.8" evidence="4"/>
<sequence length="191" mass="21193">MKNPLTFLLLGLTMTTAFAAPPIRVLMETSMGDITLELDAEKAPKTTANFVQYVKDGYYDGLVFHRVIENFMIQGGGYDQNYAPRKTRAPIENEARNGLSNKRGTIAMARTGDPHSATAQFFINHVDNERLDFPSFDGWGYAVFGRVVEGMDVVDRIARTPTGAIRPFGRDVPLTPVVIERVRLIEAAPSK</sequence>
<dbReference type="InterPro" id="IPR002130">
    <property type="entry name" value="Cyclophilin-type_PPIase_dom"/>
</dbReference>
<dbReference type="PROSITE" id="PS00170">
    <property type="entry name" value="CSA_PPIASE_1"/>
    <property type="match status" value="1"/>
</dbReference>
<dbReference type="STRING" id="1076937.SAMN04488120_102112"/>
<comment type="catalytic activity">
    <reaction evidence="4">
        <text>[protein]-peptidylproline (omega=180) = [protein]-peptidylproline (omega=0)</text>
        <dbReference type="Rhea" id="RHEA:16237"/>
        <dbReference type="Rhea" id="RHEA-COMP:10747"/>
        <dbReference type="Rhea" id="RHEA-COMP:10748"/>
        <dbReference type="ChEBI" id="CHEBI:83833"/>
        <dbReference type="ChEBI" id="CHEBI:83834"/>
        <dbReference type="EC" id="5.2.1.8"/>
    </reaction>
</comment>
<dbReference type="RefSeq" id="WP_091531110.1">
    <property type="nucleotide sequence ID" value="NZ_FOOC01000002.1"/>
</dbReference>
<keyword evidence="7" id="KW-1185">Reference proteome</keyword>
<dbReference type="SUPFAM" id="SSF50891">
    <property type="entry name" value="Cyclophilin-like"/>
    <property type="match status" value="1"/>
</dbReference>
<dbReference type="PANTHER" id="PTHR43246">
    <property type="entry name" value="PEPTIDYL-PROLYL CIS-TRANS ISOMERASE CYP38, CHLOROPLASTIC"/>
    <property type="match status" value="1"/>
</dbReference>
<organism evidence="6 7">
    <name type="scientific">Fontimonas thermophila</name>
    <dbReference type="NCBI Taxonomy" id="1076937"/>
    <lineage>
        <taxon>Bacteria</taxon>
        <taxon>Pseudomonadati</taxon>
        <taxon>Pseudomonadota</taxon>
        <taxon>Gammaproteobacteria</taxon>
        <taxon>Nevskiales</taxon>
        <taxon>Nevskiaceae</taxon>
        <taxon>Fontimonas</taxon>
    </lineage>
</organism>
<dbReference type="InterPro" id="IPR020892">
    <property type="entry name" value="Cyclophilin-type_PPIase_CS"/>
</dbReference>
<keyword evidence="2 4" id="KW-0697">Rotamase</keyword>